<proteinExistence type="predicted"/>
<dbReference type="InterPro" id="IPR041705">
    <property type="entry name" value="PIN_Sll0205"/>
</dbReference>
<dbReference type="InterPro" id="IPR029060">
    <property type="entry name" value="PIN-like_dom_sf"/>
</dbReference>
<dbReference type="CDD" id="cd09872">
    <property type="entry name" value="PIN_Sll0205-like"/>
    <property type="match status" value="1"/>
</dbReference>
<dbReference type="Proteomes" id="UP000068167">
    <property type="component" value="Chromosome"/>
</dbReference>
<sequence>MKNVSVSQVVTTLPFHHRDPFDRLLIAQAMVEKMSIISADEIFDSYGISRIW</sequence>
<dbReference type="PATRIC" id="fig|1638788.3.peg.5148"/>
<dbReference type="AlphaFoldDB" id="A0A0K1S7D9"/>
<dbReference type="EMBL" id="CP011339">
    <property type="protein sequence ID" value="AKV69960.1"/>
    <property type="molecule type" value="Genomic_DNA"/>
</dbReference>
<evidence type="ECO:0000313" key="2">
    <source>
        <dbReference type="Proteomes" id="UP000068167"/>
    </source>
</evidence>
<protein>
    <recommendedName>
        <fullName evidence="3">Death on curing protein Doc toxin</fullName>
    </recommendedName>
</protein>
<name>A0A0K1S7D9_9CHRO</name>
<keyword evidence="2" id="KW-1185">Reference proteome</keyword>
<evidence type="ECO:0008006" key="3">
    <source>
        <dbReference type="Google" id="ProtNLM"/>
    </source>
</evidence>
<accession>A0A0K1S7D9</accession>
<organism evidence="1 2">
    <name type="scientific">Microcystis panniformis FACHB-1757</name>
    <dbReference type="NCBI Taxonomy" id="1638788"/>
    <lineage>
        <taxon>Bacteria</taxon>
        <taxon>Bacillati</taxon>
        <taxon>Cyanobacteriota</taxon>
        <taxon>Cyanophyceae</taxon>
        <taxon>Oscillatoriophycideae</taxon>
        <taxon>Chroococcales</taxon>
        <taxon>Microcystaceae</taxon>
        <taxon>Microcystis</taxon>
    </lineage>
</organism>
<dbReference type="InterPro" id="IPR052919">
    <property type="entry name" value="TA_system_RNase"/>
</dbReference>
<dbReference type="PANTHER" id="PTHR36173:SF2">
    <property type="entry name" value="RIBONUCLEASE VAPC16"/>
    <property type="match status" value="1"/>
</dbReference>
<dbReference type="SUPFAM" id="SSF88723">
    <property type="entry name" value="PIN domain-like"/>
    <property type="match status" value="1"/>
</dbReference>
<reference evidence="1 2" key="1">
    <citation type="journal article" date="2016" name="Stand. Genomic Sci.">
        <title>Complete genome sequence and genomic characterization of Microcystis panniformis FACHB 1757 by third-generation sequencing.</title>
        <authorList>
            <person name="Zhang J.Y."/>
            <person name="Guan R."/>
            <person name="Zhang H.J."/>
            <person name="Li H."/>
            <person name="Xiao P."/>
            <person name="Yu G.L."/>
            <person name="Du L."/>
            <person name="Cao D.M."/>
            <person name="Zhu B.C."/>
            <person name="Li R.H."/>
            <person name="Lu Z.H."/>
        </authorList>
    </citation>
    <scope>NUCLEOTIDE SEQUENCE [LARGE SCALE GENOMIC DNA]</scope>
    <source>
        <strain evidence="1 2">FACHB-1757</strain>
    </source>
</reference>
<dbReference type="KEGG" id="mpk:VL20_5107"/>
<evidence type="ECO:0000313" key="1">
    <source>
        <dbReference type="EMBL" id="AKV69960.1"/>
    </source>
</evidence>
<gene>
    <name evidence="1" type="ORF">VL20_5107</name>
</gene>
<dbReference type="PANTHER" id="PTHR36173">
    <property type="entry name" value="RIBONUCLEASE VAPC16-RELATED"/>
    <property type="match status" value="1"/>
</dbReference>